<dbReference type="GO" id="GO:0031267">
    <property type="term" value="F:small GTPase binding"/>
    <property type="evidence" value="ECO:0007669"/>
    <property type="project" value="TreeGrafter"/>
</dbReference>
<dbReference type="GO" id="GO:0048193">
    <property type="term" value="P:Golgi vesicle transport"/>
    <property type="evidence" value="ECO:0007669"/>
    <property type="project" value="TreeGrafter"/>
</dbReference>
<dbReference type="PANTHER" id="PTHR19327">
    <property type="entry name" value="GOLGIN"/>
    <property type="match status" value="1"/>
</dbReference>
<keyword evidence="1" id="KW-0175">Coiled coil</keyword>
<accession>A0AAV8ZYH8</accession>
<evidence type="ECO:0000259" key="2">
    <source>
        <dbReference type="PROSITE" id="PS50913"/>
    </source>
</evidence>
<evidence type="ECO:0000313" key="3">
    <source>
        <dbReference type="EMBL" id="KAJ8972107.1"/>
    </source>
</evidence>
<dbReference type="GO" id="GO:0005794">
    <property type="term" value="C:Golgi apparatus"/>
    <property type="evidence" value="ECO:0007669"/>
    <property type="project" value="TreeGrafter"/>
</dbReference>
<feature type="coiled-coil region" evidence="1">
    <location>
        <begin position="816"/>
        <end position="843"/>
    </location>
</feature>
<feature type="coiled-coil region" evidence="1">
    <location>
        <begin position="423"/>
        <end position="687"/>
    </location>
</feature>
<proteinExistence type="predicted"/>
<dbReference type="EMBL" id="JANEYF010000117">
    <property type="protein sequence ID" value="KAJ8972107.1"/>
    <property type="molecule type" value="Genomic_DNA"/>
</dbReference>
<feature type="coiled-coil region" evidence="1">
    <location>
        <begin position="712"/>
        <end position="739"/>
    </location>
</feature>
<dbReference type="SUPFAM" id="SSF101283">
    <property type="entry name" value="GRIP domain"/>
    <property type="match status" value="1"/>
</dbReference>
<dbReference type="Proteomes" id="UP001162156">
    <property type="component" value="Unassembled WGS sequence"/>
</dbReference>
<feature type="non-terminal residue" evidence="3">
    <location>
        <position position="903"/>
    </location>
</feature>
<dbReference type="Gene3D" id="1.10.220.60">
    <property type="entry name" value="GRIP domain"/>
    <property type="match status" value="1"/>
</dbReference>
<feature type="coiled-coil region" evidence="1">
    <location>
        <begin position="106"/>
        <end position="164"/>
    </location>
</feature>
<dbReference type="InterPro" id="IPR000237">
    <property type="entry name" value="GRIP_dom"/>
</dbReference>
<gene>
    <name evidence="3" type="ORF">NQ314_000333</name>
</gene>
<dbReference type="Pfam" id="PF01465">
    <property type="entry name" value="GRIP"/>
    <property type="match status" value="1"/>
</dbReference>
<feature type="coiled-coil region" evidence="1">
    <location>
        <begin position="321"/>
        <end position="390"/>
    </location>
</feature>
<comment type="caution">
    <text evidence="3">The sequence shown here is derived from an EMBL/GenBank/DDBJ whole genome shotgun (WGS) entry which is preliminary data.</text>
</comment>
<sequence length="903" mass="105596">MRISEEKQEVKSLDKSECGLLELKLQKLEQENKDLLQSFELERQIFGHELDNLKQDLTNSELNNFEETMNIQPEKTSVEKLKDKLHYIRQISEGKERDNVFLSQENLALQQEKSKLSDKLRILEEKLENIQMEGTESKLLELKVKKLEEENKGLLDEFEMERKMFNDLFEKPSRNRKLISLRESLEAEKKGNVRLLEEKLNLERAVSKLAEKVRIAEEREEAISLESSECSLLEIKLQKQEEENRNMLKTFESEREIFNKTYEHNAKNEVKLNQLIEENLQVKDVIKKGRAKVEELSVLLKNKVEEHQKIYAENAQNIKRIDDLDKKIKIQGDELKTLENSSKEKEAENESIVRKLNTLSIENEKLKKELDQKDEQVSELSKNITNLSEVIQRQTVEFNSLLERTQQLDSVLEKMQIDGAEAVKREKERQNELTSKIEELQKELDGKTNKLANLSEKVTELEKLYAEEQNNYKAKIQEIESLQRKVAELQALEESYKMIGQEKQVVDNELDKLKQVESEFKAKNNDALKKYKLIEQQCNIIKVEKENLLDEVNHLRSKIEDLSAENNNLQAMSSKIAESEYNLGQLKNENNILQNKCDSLNEEMLELNLRINQISSDNRIIVEENQNLIRANEELKIKIEFLEKEEGEFAEIKNKLVEENMSLTNSITEIKQQLADIQKQNLQLVNDRNIFSSNEVDINKIQRDFYEIKEKCDSLFVENKNLKSEYKKLEDKCNDFGKLLQDEVQELKISPVNIKSKSKLDQLEILKREKAFTTDASTSSGTSSQSDKDEYAKEIEILQGILTQYKSLDITNKSSIEFYENELQKMKNQNEKLNRKLDETLVTLNHCAELSNSTEVEYLKNVLYNYMLGKESMVLARVIAAVCKFDPQQTETVLQREQQKQTL</sequence>
<feature type="coiled-coil region" evidence="1">
    <location>
        <begin position="18"/>
        <end position="45"/>
    </location>
</feature>
<keyword evidence="4" id="KW-1185">Reference proteome</keyword>
<dbReference type="PROSITE" id="PS50913">
    <property type="entry name" value="GRIP"/>
    <property type="match status" value="1"/>
</dbReference>
<protein>
    <recommendedName>
        <fullName evidence="2">GRIP domain-containing protein</fullName>
    </recommendedName>
</protein>
<evidence type="ECO:0000256" key="1">
    <source>
        <dbReference type="SAM" id="Coils"/>
    </source>
</evidence>
<feature type="coiled-coil region" evidence="1">
    <location>
        <begin position="192"/>
        <end position="257"/>
    </location>
</feature>
<reference evidence="3" key="1">
    <citation type="journal article" date="2023" name="Insect Mol. Biol.">
        <title>Genome sequencing provides insights into the evolution of gene families encoding plant cell wall-degrading enzymes in longhorned beetles.</title>
        <authorList>
            <person name="Shin N.R."/>
            <person name="Okamura Y."/>
            <person name="Kirsch R."/>
            <person name="Pauchet Y."/>
        </authorList>
    </citation>
    <scope>NUCLEOTIDE SEQUENCE</scope>
    <source>
        <strain evidence="3">RBIC_L_NR</strain>
    </source>
</reference>
<feature type="domain" description="GRIP" evidence="2">
    <location>
        <begin position="849"/>
        <end position="896"/>
    </location>
</feature>
<organism evidence="3 4">
    <name type="scientific">Rhamnusium bicolor</name>
    <dbReference type="NCBI Taxonomy" id="1586634"/>
    <lineage>
        <taxon>Eukaryota</taxon>
        <taxon>Metazoa</taxon>
        <taxon>Ecdysozoa</taxon>
        <taxon>Arthropoda</taxon>
        <taxon>Hexapoda</taxon>
        <taxon>Insecta</taxon>
        <taxon>Pterygota</taxon>
        <taxon>Neoptera</taxon>
        <taxon>Endopterygota</taxon>
        <taxon>Coleoptera</taxon>
        <taxon>Polyphaga</taxon>
        <taxon>Cucujiformia</taxon>
        <taxon>Chrysomeloidea</taxon>
        <taxon>Cerambycidae</taxon>
        <taxon>Lepturinae</taxon>
        <taxon>Rhagiini</taxon>
        <taxon>Rhamnusium</taxon>
    </lineage>
</organism>
<dbReference type="SMART" id="SM00755">
    <property type="entry name" value="Grip"/>
    <property type="match status" value="1"/>
</dbReference>
<dbReference type="PANTHER" id="PTHR19327:SF0">
    <property type="entry name" value="GOLGIN SUBFAMILY A MEMBER 4"/>
    <property type="match status" value="1"/>
</dbReference>
<dbReference type="AlphaFoldDB" id="A0AAV8ZYH8"/>
<name>A0AAV8ZYH8_9CUCU</name>
<evidence type="ECO:0000313" key="4">
    <source>
        <dbReference type="Proteomes" id="UP001162156"/>
    </source>
</evidence>